<evidence type="ECO:0000256" key="12">
    <source>
        <dbReference type="ARBA" id="ARBA00022840"/>
    </source>
</evidence>
<dbReference type="PANTHER" id="PTHR27002:SF847">
    <property type="entry name" value="CYSTEINE-RICH RECEPTOR-KINASE-LIKE PROTEIN"/>
    <property type="match status" value="1"/>
</dbReference>
<evidence type="ECO:0000256" key="5">
    <source>
        <dbReference type="ARBA" id="ARBA00022527"/>
    </source>
</evidence>
<dbReference type="PROSITE" id="PS00108">
    <property type="entry name" value="PROTEIN_KINASE_ST"/>
    <property type="match status" value="1"/>
</dbReference>
<dbReference type="AlphaFoldDB" id="A0A8B8MCA7"/>
<dbReference type="SMART" id="SM00220">
    <property type="entry name" value="S_TKc"/>
    <property type="match status" value="1"/>
</dbReference>
<evidence type="ECO:0000256" key="17">
    <source>
        <dbReference type="PROSITE-ProRule" id="PRU10141"/>
    </source>
</evidence>
<dbReference type="Proteomes" id="UP000694853">
    <property type="component" value="Unplaced"/>
</dbReference>
<keyword evidence="10 17" id="KW-0547">Nucleotide-binding</keyword>
<dbReference type="OrthoDB" id="4062651at2759"/>
<protein>
    <submittedName>
        <fullName evidence="21">Cysteine-rich receptor-like protein kinase 5</fullName>
    </submittedName>
</protein>
<evidence type="ECO:0000313" key="21">
    <source>
        <dbReference type="RefSeq" id="XP_027364744.1"/>
    </source>
</evidence>
<dbReference type="GO" id="GO:0042742">
    <property type="term" value="P:defense response to bacterium"/>
    <property type="evidence" value="ECO:0007669"/>
    <property type="project" value="TreeGrafter"/>
</dbReference>
<proteinExistence type="inferred from homology"/>
<keyword evidence="6" id="KW-0808">Transferase</keyword>
<reference evidence="21" key="2">
    <citation type="submission" date="2025-08" db="UniProtKB">
        <authorList>
            <consortium name="RefSeq"/>
        </authorList>
    </citation>
    <scope>IDENTIFICATION</scope>
    <source>
        <tissue evidence="21">Young leaves</tissue>
    </source>
</reference>
<dbReference type="Pfam" id="PF07714">
    <property type="entry name" value="PK_Tyr_Ser-Thr"/>
    <property type="match status" value="1"/>
</dbReference>
<evidence type="ECO:0000256" key="15">
    <source>
        <dbReference type="ARBA" id="ARBA00023170"/>
    </source>
</evidence>
<sequence>MVGDESISLEGLQFNLTIIKAATNNFSHENKIGKGGFGEVFKGILCDGRYVAVKRLSKTSKQGSVEFENEILLIAKLQHRNLVAFIGFWVEKQEKILIYEYKSNGSLDYLLFGTQQQKLSWSPRYKIIKRTAFRILYLHEYSKLKVIHRDLKSSNILLDENMNPKISKFGMTKMVEMDQDRGNTNRIARTYVYISPEYAMFGQFAEKSDVFSFGVIVFEIITGKRNSSFLKLYSDVWRQWQDQTPLRILDSNIKASYSEIEVIKCIHIGLLCVQENRNIRPTTISYLNNHSLELPS</sequence>
<keyword evidence="12 17" id="KW-0067">ATP-binding</keyword>
<dbReference type="GO" id="GO:0002229">
    <property type="term" value="P:defense response to oomycetes"/>
    <property type="evidence" value="ECO:0007669"/>
    <property type="project" value="UniProtKB-ARBA"/>
</dbReference>
<organism evidence="20 21">
    <name type="scientific">Abrus precatorius</name>
    <name type="common">Indian licorice</name>
    <name type="synonym">Glycine abrus</name>
    <dbReference type="NCBI Taxonomy" id="3816"/>
    <lineage>
        <taxon>Eukaryota</taxon>
        <taxon>Viridiplantae</taxon>
        <taxon>Streptophyta</taxon>
        <taxon>Embryophyta</taxon>
        <taxon>Tracheophyta</taxon>
        <taxon>Spermatophyta</taxon>
        <taxon>Magnoliopsida</taxon>
        <taxon>eudicotyledons</taxon>
        <taxon>Gunneridae</taxon>
        <taxon>Pentapetalae</taxon>
        <taxon>rosids</taxon>
        <taxon>fabids</taxon>
        <taxon>Fabales</taxon>
        <taxon>Fabaceae</taxon>
        <taxon>Papilionoideae</taxon>
        <taxon>50 kb inversion clade</taxon>
        <taxon>NPAAA clade</taxon>
        <taxon>indigoferoid/millettioid clade</taxon>
        <taxon>Abreae</taxon>
        <taxon>Abrus</taxon>
    </lineage>
</organism>
<evidence type="ECO:0000256" key="14">
    <source>
        <dbReference type="ARBA" id="ARBA00023136"/>
    </source>
</evidence>
<evidence type="ECO:0000256" key="6">
    <source>
        <dbReference type="ARBA" id="ARBA00022679"/>
    </source>
</evidence>
<dbReference type="InterPro" id="IPR008271">
    <property type="entry name" value="Ser/Thr_kinase_AS"/>
</dbReference>
<evidence type="ECO:0000256" key="18">
    <source>
        <dbReference type="RuleBase" id="RU000304"/>
    </source>
</evidence>
<evidence type="ECO:0000256" key="8">
    <source>
        <dbReference type="ARBA" id="ARBA00022729"/>
    </source>
</evidence>
<evidence type="ECO:0000256" key="3">
    <source>
        <dbReference type="ARBA" id="ARBA00010217"/>
    </source>
</evidence>
<evidence type="ECO:0000259" key="19">
    <source>
        <dbReference type="PROSITE" id="PS50011"/>
    </source>
</evidence>
<comment type="subcellular location">
    <subcellularLocation>
        <location evidence="1">Cell membrane</location>
        <topology evidence="1">Single-pass type I membrane protein</topology>
    </subcellularLocation>
</comment>
<evidence type="ECO:0000256" key="13">
    <source>
        <dbReference type="ARBA" id="ARBA00022989"/>
    </source>
</evidence>
<dbReference type="GO" id="GO:0005524">
    <property type="term" value="F:ATP binding"/>
    <property type="evidence" value="ECO:0007669"/>
    <property type="project" value="UniProtKB-UniRule"/>
</dbReference>
<keyword evidence="15" id="KW-0675">Receptor</keyword>
<evidence type="ECO:0000256" key="10">
    <source>
        <dbReference type="ARBA" id="ARBA00022741"/>
    </source>
</evidence>
<dbReference type="InterPro" id="IPR000719">
    <property type="entry name" value="Prot_kinase_dom"/>
</dbReference>
<accession>A0A8B8MCA7</accession>
<keyword evidence="11" id="KW-0418">Kinase</keyword>
<reference evidence="20" key="1">
    <citation type="journal article" date="2019" name="Toxins">
        <title>Detection of Abrin-Like and Prepropulchellin-Like Toxin Genes and Transcripts Using Whole Genome Sequencing and Full-Length Transcript Sequencing of Abrus precatorius.</title>
        <authorList>
            <person name="Hovde B.T."/>
            <person name="Daligault H.E."/>
            <person name="Hanschen E.R."/>
            <person name="Kunde Y.A."/>
            <person name="Johnson M.B."/>
            <person name="Starkenburg S.R."/>
            <person name="Johnson S.L."/>
        </authorList>
    </citation>
    <scope>NUCLEOTIDE SEQUENCE [LARGE SCALE GENOMIC DNA]</scope>
</reference>
<dbReference type="GO" id="GO:0005886">
    <property type="term" value="C:plasma membrane"/>
    <property type="evidence" value="ECO:0007669"/>
    <property type="project" value="UniProtKB-SubCell"/>
</dbReference>
<dbReference type="Gene3D" id="1.10.510.10">
    <property type="entry name" value="Transferase(Phosphotransferase) domain 1"/>
    <property type="match status" value="1"/>
</dbReference>
<feature type="binding site" evidence="17">
    <location>
        <position position="54"/>
    </location>
    <ligand>
        <name>ATP</name>
        <dbReference type="ChEBI" id="CHEBI:30616"/>
    </ligand>
</feature>
<evidence type="ECO:0000256" key="9">
    <source>
        <dbReference type="ARBA" id="ARBA00022737"/>
    </source>
</evidence>
<dbReference type="PROSITE" id="PS50011">
    <property type="entry name" value="PROTEIN_KINASE_DOM"/>
    <property type="match status" value="1"/>
</dbReference>
<dbReference type="FunFam" id="1.10.510.10:FF:000240">
    <property type="entry name" value="Lectin-domain containing receptor kinase A4.3"/>
    <property type="match status" value="1"/>
</dbReference>
<name>A0A8B8MCA7_ABRPR</name>
<comment type="similarity">
    <text evidence="3">In the C-terminal section; belongs to the protein kinase superfamily. Ser/Thr protein kinase family.</text>
</comment>
<keyword evidence="8" id="KW-0732">Signal</keyword>
<dbReference type="SUPFAM" id="SSF56112">
    <property type="entry name" value="Protein kinase-like (PK-like)"/>
    <property type="match status" value="1"/>
</dbReference>
<dbReference type="GO" id="GO:0004674">
    <property type="term" value="F:protein serine/threonine kinase activity"/>
    <property type="evidence" value="ECO:0007669"/>
    <property type="project" value="UniProtKB-KW"/>
</dbReference>
<dbReference type="InterPro" id="IPR017441">
    <property type="entry name" value="Protein_kinase_ATP_BS"/>
</dbReference>
<comment type="similarity">
    <text evidence="18">Belongs to the protein kinase superfamily.</text>
</comment>
<evidence type="ECO:0000256" key="16">
    <source>
        <dbReference type="ARBA" id="ARBA00023180"/>
    </source>
</evidence>
<keyword evidence="16" id="KW-0325">Glycoprotein</keyword>
<evidence type="ECO:0000256" key="2">
    <source>
        <dbReference type="ARBA" id="ARBA00008536"/>
    </source>
</evidence>
<dbReference type="GeneID" id="113871848"/>
<evidence type="ECO:0000256" key="4">
    <source>
        <dbReference type="ARBA" id="ARBA00022475"/>
    </source>
</evidence>
<keyword evidence="13" id="KW-1133">Transmembrane helix</keyword>
<dbReference type="PROSITE" id="PS00107">
    <property type="entry name" value="PROTEIN_KINASE_ATP"/>
    <property type="match status" value="1"/>
</dbReference>
<keyword evidence="20" id="KW-1185">Reference proteome</keyword>
<dbReference type="RefSeq" id="XP_027364744.1">
    <property type="nucleotide sequence ID" value="XM_027508943.1"/>
</dbReference>
<dbReference type="PANTHER" id="PTHR27002">
    <property type="entry name" value="RECEPTOR-LIKE SERINE/THREONINE-PROTEIN KINASE SD1-8"/>
    <property type="match status" value="1"/>
</dbReference>
<dbReference type="InterPro" id="IPR001245">
    <property type="entry name" value="Ser-Thr/Tyr_kinase_cat_dom"/>
</dbReference>
<comment type="similarity">
    <text evidence="2">In the N-terminal section; belongs to the leguminous lectin family.</text>
</comment>
<keyword evidence="7" id="KW-0812">Transmembrane</keyword>
<keyword evidence="4" id="KW-1003">Cell membrane</keyword>
<dbReference type="InterPro" id="IPR011009">
    <property type="entry name" value="Kinase-like_dom_sf"/>
</dbReference>
<dbReference type="Gene3D" id="3.30.200.20">
    <property type="entry name" value="Phosphorylase Kinase, domain 1"/>
    <property type="match status" value="1"/>
</dbReference>
<feature type="domain" description="Protein kinase" evidence="19">
    <location>
        <begin position="26"/>
        <end position="293"/>
    </location>
</feature>
<evidence type="ECO:0000313" key="20">
    <source>
        <dbReference type="Proteomes" id="UP000694853"/>
    </source>
</evidence>
<dbReference type="KEGG" id="aprc:113871848"/>
<dbReference type="FunFam" id="3.30.200.20:FF:000727">
    <property type="entry name" value="Cysteine-rich RLK (RECEPTOR-like protein kinase) 23"/>
    <property type="match status" value="1"/>
</dbReference>
<evidence type="ECO:0000256" key="11">
    <source>
        <dbReference type="ARBA" id="ARBA00022777"/>
    </source>
</evidence>
<keyword evidence="9" id="KW-0677">Repeat</keyword>
<evidence type="ECO:0000256" key="7">
    <source>
        <dbReference type="ARBA" id="ARBA00022692"/>
    </source>
</evidence>
<gene>
    <name evidence="21" type="primary">LOC113871848</name>
</gene>
<evidence type="ECO:0000256" key="1">
    <source>
        <dbReference type="ARBA" id="ARBA00004251"/>
    </source>
</evidence>
<keyword evidence="5 18" id="KW-0723">Serine/threonine-protein kinase</keyword>
<keyword evidence="14" id="KW-0472">Membrane</keyword>